<dbReference type="Gene3D" id="3.40.50.720">
    <property type="entry name" value="NAD(P)-binding Rossmann-like Domain"/>
    <property type="match status" value="1"/>
</dbReference>
<dbReference type="STRING" id="471514.AN477_07520"/>
<keyword evidence="2" id="KW-0560">Oxidoreductase</keyword>
<name>A0A0P9CXK5_9BACL</name>
<organism evidence="3 4">
    <name type="scientific">Alicyclobacillus ferrooxydans</name>
    <dbReference type="NCBI Taxonomy" id="471514"/>
    <lineage>
        <taxon>Bacteria</taxon>
        <taxon>Bacillati</taxon>
        <taxon>Bacillota</taxon>
        <taxon>Bacilli</taxon>
        <taxon>Bacillales</taxon>
        <taxon>Alicyclobacillaceae</taxon>
        <taxon>Alicyclobacillus</taxon>
    </lineage>
</organism>
<dbReference type="Pfam" id="PF13561">
    <property type="entry name" value="adh_short_C2"/>
    <property type="match status" value="1"/>
</dbReference>
<proteinExistence type="inferred from homology"/>
<dbReference type="PRINTS" id="PR00080">
    <property type="entry name" value="SDRFAMILY"/>
</dbReference>
<dbReference type="GO" id="GO:0008206">
    <property type="term" value="P:bile acid metabolic process"/>
    <property type="evidence" value="ECO:0007669"/>
    <property type="project" value="UniProtKB-ARBA"/>
</dbReference>
<dbReference type="FunFam" id="3.40.50.720:FF:000084">
    <property type="entry name" value="Short-chain dehydrogenase reductase"/>
    <property type="match status" value="1"/>
</dbReference>
<dbReference type="InterPro" id="IPR002347">
    <property type="entry name" value="SDR_fam"/>
</dbReference>
<dbReference type="GO" id="GO:0016491">
    <property type="term" value="F:oxidoreductase activity"/>
    <property type="evidence" value="ECO:0007669"/>
    <property type="project" value="UniProtKB-KW"/>
</dbReference>
<dbReference type="InterPro" id="IPR050259">
    <property type="entry name" value="SDR"/>
</dbReference>
<evidence type="ECO:0000256" key="2">
    <source>
        <dbReference type="ARBA" id="ARBA00023002"/>
    </source>
</evidence>
<dbReference type="OrthoDB" id="125587at2"/>
<dbReference type="PANTHER" id="PTHR42879:SF2">
    <property type="entry name" value="3-OXOACYL-[ACYL-CARRIER-PROTEIN] REDUCTASE FABG"/>
    <property type="match status" value="1"/>
</dbReference>
<gene>
    <name evidence="3" type="ORF">AN477_07520</name>
</gene>
<keyword evidence="4" id="KW-1185">Reference proteome</keyword>
<protein>
    <submittedName>
        <fullName evidence="3">Short-chain dehydrogenase</fullName>
    </submittedName>
</protein>
<reference evidence="3 4" key="1">
    <citation type="submission" date="2015-09" db="EMBL/GenBank/DDBJ databases">
        <title>Draft genome sequence of Alicyclobacillus ferrooxydans DSM 22381.</title>
        <authorList>
            <person name="Hemp J."/>
        </authorList>
    </citation>
    <scope>NUCLEOTIDE SEQUENCE [LARGE SCALE GENOMIC DNA]</scope>
    <source>
        <strain evidence="3 4">TC-34</strain>
    </source>
</reference>
<dbReference type="EMBL" id="LJCO01000033">
    <property type="protein sequence ID" value="KPV44495.1"/>
    <property type="molecule type" value="Genomic_DNA"/>
</dbReference>
<dbReference type="NCBIfam" id="NF005559">
    <property type="entry name" value="PRK07231.1"/>
    <property type="match status" value="1"/>
</dbReference>
<dbReference type="AlphaFoldDB" id="A0A0P9CXK5"/>
<accession>A0A0P9CXK5</accession>
<sequence length="272" mass="28943">MESTAHYRSLPTGSVFRGRTVVVTGAAHGFGRAIAVLLVERGATVMATDVLGDELVVTEQAMQEAAQYGGGGRTALLDVTDEASVQSLFRKLSADFGSVDILINNAGGVLGQVHKPIEEVTTSEWQSILDVNLTGAFYCIQAVAPLMKANRYGRIVNVSSGAGRSFSLTGIQAYASAKAGQIGLTRQMARELGPFQITVNNVAPGFVRSNPTTEKQWQAMGEKAQEELIHSISLRRLGTTRDIAEAVLFFASDAAAWISGQVISVDGGHHMF</sequence>
<dbReference type="PRINTS" id="PR00081">
    <property type="entry name" value="GDHRDH"/>
</dbReference>
<dbReference type="SUPFAM" id="SSF51735">
    <property type="entry name" value="NAD(P)-binding Rossmann-fold domains"/>
    <property type="match status" value="1"/>
</dbReference>
<dbReference type="Proteomes" id="UP000050482">
    <property type="component" value="Unassembled WGS sequence"/>
</dbReference>
<evidence type="ECO:0000313" key="4">
    <source>
        <dbReference type="Proteomes" id="UP000050482"/>
    </source>
</evidence>
<evidence type="ECO:0000256" key="1">
    <source>
        <dbReference type="ARBA" id="ARBA00006484"/>
    </source>
</evidence>
<dbReference type="PANTHER" id="PTHR42879">
    <property type="entry name" value="3-OXOACYL-(ACYL-CARRIER-PROTEIN) REDUCTASE"/>
    <property type="match status" value="1"/>
</dbReference>
<evidence type="ECO:0000313" key="3">
    <source>
        <dbReference type="EMBL" id="KPV44495.1"/>
    </source>
</evidence>
<dbReference type="NCBIfam" id="NF009466">
    <property type="entry name" value="PRK12826.1-2"/>
    <property type="match status" value="1"/>
</dbReference>
<dbReference type="InterPro" id="IPR036291">
    <property type="entry name" value="NAD(P)-bd_dom_sf"/>
</dbReference>
<dbReference type="PATRIC" id="fig|471514.4.peg.3760"/>
<comment type="caution">
    <text evidence="3">The sequence shown here is derived from an EMBL/GenBank/DDBJ whole genome shotgun (WGS) entry which is preliminary data.</text>
</comment>
<comment type="similarity">
    <text evidence="1">Belongs to the short-chain dehydrogenases/reductases (SDR) family.</text>
</comment>